<protein>
    <submittedName>
        <fullName evidence="7">Gfo/Idh/MocA family oxidoreductase</fullName>
    </submittedName>
</protein>
<evidence type="ECO:0000259" key="6">
    <source>
        <dbReference type="Pfam" id="PF22725"/>
    </source>
</evidence>
<dbReference type="Gene3D" id="3.40.50.720">
    <property type="entry name" value="NAD(P)-binding Rossmann-like Domain"/>
    <property type="match status" value="1"/>
</dbReference>
<dbReference type="SUPFAM" id="SSF51735">
    <property type="entry name" value="NAD(P)-binding Rossmann-fold domains"/>
    <property type="match status" value="1"/>
</dbReference>
<dbReference type="EMBL" id="JAKNCJ010000001">
    <property type="protein sequence ID" value="MCL6422426.1"/>
    <property type="molecule type" value="Genomic_DNA"/>
</dbReference>
<evidence type="ECO:0000256" key="1">
    <source>
        <dbReference type="ARBA" id="ARBA00010928"/>
    </source>
</evidence>
<name>A0ABT0QXU1_9MICO</name>
<accession>A0ABT0QXU1</accession>
<dbReference type="InterPro" id="IPR055170">
    <property type="entry name" value="GFO_IDH_MocA-like_dom"/>
</dbReference>
<comment type="caution">
    <text evidence="7">The sequence shown here is derived from an EMBL/GenBank/DDBJ whole genome shotgun (WGS) entry which is preliminary data.</text>
</comment>
<comment type="similarity">
    <text evidence="1">Belongs to the Gfo/Idh/MocA family.</text>
</comment>
<dbReference type="PANTHER" id="PTHR22604">
    <property type="entry name" value="OXIDOREDUCTASES"/>
    <property type="match status" value="1"/>
</dbReference>
<dbReference type="InterPro" id="IPR036291">
    <property type="entry name" value="NAD(P)-bd_dom_sf"/>
</dbReference>
<feature type="region of interest" description="Disordered" evidence="4">
    <location>
        <begin position="241"/>
        <end position="273"/>
    </location>
</feature>
<dbReference type="Proteomes" id="UP001203761">
    <property type="component" value="Unassembled WGS sequence"/>
</dbReference>
<dbReference type="PANTHER" id="PTHR22604:SF105">
    <property type="entry name" value="TRANS-1,2-DIHYDROBENZENE-1,2-DIOL DEHYDROGENASE"/>
    <property type="match status" value="1"/>
</dbReference>
<evidence type="ECO:0000256" key="4">
    <source>
        <dbReference type="SAM" id="MobiDB-lite"/>
    </source>
</evidence>
<dbReference type="Pfam" id="PF01408">
    <property type="entry name" value="GFO_IDH_MocA"/>
    <property type="match status" value="1"/>
</dbReference>
<dbReference type="InterPro" id="IPR000683">
    <property type="entry name" value="Gfo/Idh/MocA-like_OxRdtase_N"/>
</dbReference>
<feature type="compositionally biased region" description="Low complexity" evidence="4">
    <location>
        <begin position="252"/>
        <end position="273"/>
    </location>
</feature>
<dbReference type="SUPFAM" id="SSF55347">
    <property type="entry name" value="Glyceraldehyde-3-phosphate dehydrogenase-like, C-terminal domain"/>
    <property type="match status" value="1"/>
</dbReference>
<dbReference type="InterPro" id="IPR050984">
    <property type="entry name" value="Gfo/Idh/MocA_domain"/>
</dbReference>
<keyword evidence="3" id="KW-0520">NAD</keyword>
<reference evidence="7" key="1">
    <citation type="submission" date="2022-02" db="EMBL/GenBank/DDBJ databases">
        <authorList>
            <person name="Lee M."/>
            <person name="Kim S.-J."/>
            <person name="Jung M.-Y."/>
        </authorList>
    </citation>
    <scope>NUCLEOTIDE SEQUENCE</scope>
    <source>
        <strain evidence="7">JHP9</strain>
    </source>
</reference>
<dbReference type="RefSeq" id="WP_249736526.1">
    <property type="nucleotide sequence ID" value="NZ_JAKNCJ010000001.1"/>
</dbReference>
<proteinExistence type="inferred from homology"/>
<keyword evidence="8" id="KW-1185">Reference proteome</keyword>
<evidence type="ECO:0000256" key="3">
    <source>
        <dbReference type="ARBA" id="ARBA00023027"/>
    </source>
</evidence>
<organism evidence="7 8">
    <name type="scientific">Brachybacterium equifaecis</name>
    <dbReference type="NCBI Taxonomy" id="2910770"/>
    <lineage>
        <taxon>Bacteria</taxon>
        <taxon>Bacillati</taxon>
        <taxon>Actinomycetota</taxon>
        <taxon>Actinomycetes</taxon>
        <taxon>Micrococcales</taxon>
        <taxon>Dermabacteraceae</taxon>
        <taxon>Brachybacterium</taxon>
    </lineage>
</organism>
<keyword evidence="2" id="KW-0560">Oxidoreductase</keyword>
<evidence type="ECO:0000259" key="5">
    <source>
        <dbReference type="Pfam" id="PF01408"/>
    </source>
</evidence>
<dbReference type="Gene3D" id="3.30.360.10">
    <property type="entry name" value="Dihydrodipicolinate Reductase, domain 2"/>
    <property type="match status" value="1"/>
</dbReference>
<sequence length="388" mass="40387">MTSDSTARETLRLPAAEVPDPASAPALRWAVISPGGIAGKFTHSLHAATASRVVAVASRSADRAAAFAAEHGIDTSYGSVSEMLAAGGFEVVYIASPHAQHVDLAREVLRAGFPALVEKAFTLNAEQARELMDLARERSLFLMEAMWSRFLPQYAVLRGVIASGMLGEVVSVRASHGQSFLFDPAHRLFDPELGGGALLDLGVYPISLAQMVLGDLADLQVLGSLTATGVDETLGLLARGSAPVGRSEDSAESSTDSAGAGTGSADAGAGSPAGSPGIAILETTLRARSLNDATVVGTAGRAHLRETFYAPTSLHIELEDGRSAAVEHPGDPELAMAFEAAETARCIAAGALESPLMTWADTLSVLETMDEVRARLGITYPSEQEHQS</sequence>
<evidence type="ECO:0000313" key="7">
    <source>
        <dbReference type="EMBL" id="MCL6422426.1"/>
    </source>
</evidence>
<feature type="domain" description="GFO/IDH/MocA-like oxidoreductase" evidence="6">
    <location>
        <begin position="156"/>
        <end position="236"/>
    </location>
</feature>
<feature type="domain" description="Gfo/Idh/MocA-like oxidoreductase N-terminal" evidence="5">
    <location>
        <begin position="28"/>
        <end position="143"/>
    </location>
</feature>
<dbReference type="Pfam" id="PF22725">
    <property type="entry name" value="GFO_IDH_MocA_C3"/>
    <property type="match status" value="1"/>
</dbReference>
<evidence type="ECO:0000313" key="8">
    <source>
        <dbReference type="Proteomes" id="UP001203761"/>
    </source>
</evidence>
<evidence type="ECO:0000256" key="2">
    <source>
        <dbReference type="ARBA" id="ARBA00023002"/>
    </source>
</evidence>
<gene>
    <name evidence="7" type="ORF">Bequi_03340</name>
</gene>